<accession>A0A077WKZ5</accession>
<reference evidence="1" key="1">
    <citation type="journal article" date="2014" name="Genome Announc.">
        <title>De novo whole-genome sequence and genome annotation of Lichtheimia ramosa.</title>
        <authorList>
            <person name="Linde J."/>
            <person name="Schwartze V."/>
            <person name="Binder U."/>
            <person name="Lass-Florl C."/>
            <person name="Voigt K."/>
            <person name="Horn F."/>
        </authorList>
    </citation>
    <scope>NUCLEOTIDE SEQUENCE</scope>
    <source>
        <strain evidence="1">JMRC FSU:6197</strain>
    </source>
</reference>
<organism evidence="1">
    <name type="scientific">Lichtheimia ramosa</name>
    <dbReference type="NCBI Taxonomy" id="688394"/>
    <lineage>
        <taxon>Eukaryota</taxon>
        <taxon>Fungi</taxon>
        <taxon>Fungi incertae sedis</taxon>
        <taxon>Mucoromycota</taxon>
        <taxon>Mucoromycotina</taxon>
        <taxon>Mucoromycetes</taxon>
        <taxon>Mucorales</taxon>
        <taxon>Lichtheimiaceae</taxon>
        <taxon>Lichtheimia</taxon>
    </lineage>
</organism>
<proteinExistence type="predicted"/>
<dbReference type="AlphaFoldDB" id="A0A077WKZ5"/>
<evidence type="ECO:0000313" key="1">
    <source>
        <dbReference type="EMBL" id="CDS07187.1"/>
    </source>
</evidence>
<name>A0A077WKZ5_9FUNG</name>
<sequence length="109" mass="12612">MSECQLLEVPRLSSSSQECIGWKSQRSKFNPNDAIAIDGPIGDDTHMQYLDRREFAPLEEDILCTVFVELTMQDEYEKDPDMHYLDSDDFVVGDELEYEEMEIAVDIIL</sequence>
<gene>
    <name evidence="1" type="ORF">LRAMOSA09710</name>
</gene>
<dbReference type="EMBL" id="LK023323">
    <property type="protein sequence ID" value="CDS07187.1"/>
    <property type="molecule type" value="Genomic_DNA"/>
</dbReference>
<protein>
    <submittedName>
        <fullName evidence="1">Uncharacterized protein</fullName>
    </submittedName>
</protein>